<sequence>MKRFALIVALVLCVPLLAAMTTYQPPHLQDHLSGATVVIGDAEHHAHDGDAFKASWESPVATLPTNAGEETAIGFITPALPTLIHLTVDAWANDESIFEIREDPAITLDQGPVLVPLNRFRSSANISGMNTNESPVPTPGVTTYTVAQAAAANLAGGTILHHETLAIGGTGPFASTLNSVARGEREFILLPSTEYVIILTTGAANLNDTTHNITLNWYEHSRLVF</sequence>
<protein>
    <submittedName>
        <fullName evidence="1">Uncharacterized protein</fullName>
    </submittedName>
</protein>
<proteinExistence type="predicted"/>
<comment type="caution">
    <text evidence="1">The sequence shown here is derived from an EMBL/GenBank/DDBJ whole genome shotgun (WGS) entry which is preliminary data.</text>
</comment>
<dbReference type="AlphaFoldDB" id="A0A0F8ZUK3"/>
<gene>
    <name evidence="1" type="ORF">LCGC14_2652150</name>
</gene>
<dbReference type="EMBL" id="LAZR01046024">
    <property type="protein sequence ID" value="KKK97498.1"/>
    <property type="molecule type" value="Genomic_DNA"/>
</dbReference>
<name>A0A0F8ZUK3_9ZZZZ</name>
<accession>A0A0F8ZUK3</accession>
<evidence type="ECO:0000313" key="1">
    <source>
        <dbReference type="EMBL" id="KKK97498.1"/>
    </source>
</evidence>
<reference evidence="1" key="1">
    <citation type="journal article" date="2015" name="Nature">
        <title>Complex archaea that bridge the gap between prokaryotes and eukaryotes.</title>
        <authorList>
            <person name="Spang A."/>
            <person name="Saw J.H."/>
            <person name="Jorgensen S.L."/>
            <person name="Zaremba-Niedzwiedzka K."/>
            <person name="Martijn J."/>
            <person name="Lind A.E."/>
            <person name="van Eijk R."/>
            <person name="Schleper C."/>
            <person name="Guy L."/>
            <person name="Ettema T.J."/>
        </authorList>
    </citation>
    <scope>NUCLEOTIDE SEQUENCE</scope>
</reference>
<organism evidence="1">
    <name type="scientific">marine sediment metagenome</name>
    <dbReference type="NCBI Taxonomy" id="412755"/>
    <lineage>
        <taxon>unclassified sequences</taxon>
        <taxon>metagenomes</taxon>
        <taxon>ecological metagenomes</taxon>
    </lineage>
</organism>